<organism evidence="18 19">
    <name type="scientific">[Clostridium] polysaccharolyticum</name>
    <dbReference type="NCBI Taxonomy" id="29364"/>
    <lineage>
        <taxon>Bacteria</taxon>
        <taxon>Bacillati</taxon>
        <taxon>Bacillota</taxon>
        <taxon>Clostridia</taxon>
        <taxon>Lachnospirales</taxon>
        <taxon>Lachnospiraceae</taxon>
    </lineage>
</organism>
<keyword evidence="10 15" id="KW-0100">Branched-chain amino acid biosynthesis</keyword>
<dbReference type="SUPFAM" id="SSF52016">
    <property type="entry name" value="LeuD/IlvD-like"/>
    <property type="match status" value="1"/>
</dbReference>
<dbReference type="HAMAP" id="MF_00012">
    <property type="entry name" value="IlvD"/>
    <property type="match status" value="1"/>
</dbReference>
<keyword evidence="4 15" id="KW-0001">2Fe-2S</keyword>
<dbReference type="Gene3D" id="3.50.30.80">
    <property type="entry name" value="IlvD/EDD C-terminal domain-like"/>
    <property type="match status" value="1"/>
</dbReference>
<dbReference type="OrthoDB" id="9807077at2"/>
<dbReference type="STRING" id="29364.SAMN04487772_11243"/>
<dbReference type="PROSITE" id="PS00886">
    <property type="entry name" value="ILVD_EDD_1"/>
    <property type="match status" value="1"/>
</dbReference>
<dbReference type="InterPro" id="IPR042096">
    <property type="entry name" value="Dihydro-acid_dehy_C"/>
</dbReference>
<feature type="binding site" evidence="15">
    <location>
        <position position="442"/>
    </location>
    <ligand>
        <name>Mg(2+)</name>
        <dbReference type="ChEBI" id="CHEBI:18420"/>
    </ligand>
</feature>
<dbReference type="AlphaFoldDB" id="A0A1I0D0H0"/>
<dbReference type="GO" id="GO:0004160">
    <property type="term" value="F:dihydroxy-acid dehydratase activity"/>
    <property type="evidence" value="ECO:0007669"/>
    <property type="project" value="UniProtKB-UniRule"/>
</dbReference>
<comment type="pathway">
    <text evidence="12 15">Amino-acid biosynthesis; L-valine biosynthesis; L-valine from pyruvate: step 3/4.</text>
</comment>
<keyword evidence="3 15" id="KW-0028">Amino-acid biosynthesis</keyword>
<keyword evidence="5 15" id="KW-0479">Metal-binding</keyword>
<evidence type="ECO:0000313" key="19">
    <source>
        <dbReference type="Proteomes" id="UP000199800"/>
    </source>
</evidence>
<dbReference type="PANTHER" id="PTHR43661:SF3">
    <property type="entry name" value="D-XYLONATE DEHYDRATASE YAGF-RELATED"/>
    <property type="match status" value="1"/>
</dbReference>
<dbReference type="InterPro" id="IPR037237">
    <property type="entry name" value="IlvD/EDD_N"/>
</dbReference>
<feature type="active site" description="Proton acceptor" evidence="15">
    <location>
        <position position="468"/>
    </location>
</feature>
<dbReference type="GO" id="GO:0009097">
    <property type="term" value="P:isoleucine biosynthetic process"/>
    <property type="evidence" value="ECO:0007669"/>
    <property type="project" value="UniProtKB-UniRule"/>
</dbReference>
<dbReference type="RefSeq" id="WP_092477934.1">
    <property type="nucleotide sequence ID" value="NZ_FOHN01000012.1"/>
</dbReference>
<dbReference type="FunFam" id="3.50.30.80:FF:000001">
    <property type="entry name" value="Dihydroxy-acid dehydratase"/>
    <property type="match status" value="1"/>
</dbReference>
<comment type="cofactor">
    <cofactor evidence="15">
        <name>[2Fe-2S] cluster</name>
        <dbReference type="ChEBI" id="CHEBI:190135"/>
    </cofactor>
    <text evidence="15">Binds 1 [2Fe-2S] cluster per subunit. This cluster acts as a Lewis acid cofactor.</text>
</comment>
<dbReference type="GO" id="GO:0009099">
    <property type="term" value="P:L-valine biosynthetic process"/>
    <property type="evidence" value="ECO:0007669"/>
    <property type="project" value="UniProtKB-UniRule"/>
</dbReference>
<evidence type="ECO:0000256" key="13">
    <source>
        <dbReference type="ARBA" id="ARBA00029437"/>
    </source>
</evidence>
<evidence type="ECO:0000256" key="6">
    <source>
        <dbReference type="ARBA" id="ARBA00022842"/>
    </source>
</evidence>
<comment type="catalytic activity">
    <reaction evidence="11">
        <text>(2R)-2,3-dihydroxy-3-methylbutanoate = 3-methyl-2-oxobutanoate + H2O</text>
        <dbReference type="Rhea" id="RHEA:24809"/>
        <dbReference type="ChEBI" id="CHEBI:11851"/>
        <dbReference type="ChEBI" id="CHEBI:15377"/>
        <dbReference type="ChEBI" id="CHEBI:49072"/>
        <dbReference type="EC" id="4.2.1.9"/>
    </reaction>
    <physiologicalReaction direction="left-to-right" evidence="11">
        <dbReference type="Rhea" id="RHEA:24810"/>
    </physiologicalReaction>
</comment>
<sequence length="554" mass="58801">MRSDAVKCGMQQAPHRSLFNALGLTKEEMDKPLIGIVSSYNEIVPGHMNLDKLVEAVKLGVAMAGGTPRMFPAIAVCDGIAMGHVGMKYSLVTRDLIADSTECMAMAHQFDALVMIPNCDKNVPGLLMAAARLNIPTVFVSGGPMLAGHVKGERRSLSSMFEAVGSYAAGSMTEEDVLEFENKACPTCGSCSGMYTANSMNCLTEAIGMGLQGNGTIPAVYSERIKLAKHAGMKVMELLEKNIRPRDIMTKEAFMNALTVDMALGCSTNTMLHLPAIAHEAGVELDMDIANEISAKTPNLCHLAPAGYTYMEQLNEAGGVYAVMNELSKKNLLNLDLITATGKTVGENIKNVYNKDPEVIRPIENPYSQTGGIAVLKGNLAPDSGVVKRSAVVPEMMVHEGPARVFDCEEDAIEAIKSGKIVAGDVVVIRYEGPKGGPGMREMLNPTSAIAGMGLGSCVALITDGRFSGASRGASIGHISPEAAVGGPIALVEEGDIISIDIPNNKLNVLVSEEELAKRKAAWTPREPKVTNGYLARYAKMVTSGNRGAVLEVK</sequence>
<feature type="domain" description="Dihydroxy-acid/6-phosphogluconate dehydratase C-terminal" evidence="17">
    <location>
        <begin position="358"/>
        <end position="549"/>
    </location>
</feature>
<evidence type="ECO:0000259" key="16">
    <source>
        <dbReference type="Pfam" id="PF00920"/>
    </source>
</evidence>
<dbReference type="NCBIfam" id="TIGR00110">
    <property type="entry name" value="ilvD"/>
    <property type="match status" value="1"/>
</dbReference>
<dbReference type="UniPathway" id="UPA00047">
    <property type="reaction ID" value="UER00057"/>
</dbReference>
<dbReference type="EMBL" id="FOHN01000012">
    <property type="protein sequence ID" value="SET25383.1"/>
    <property type="molecule type" value="Genomic_DNA"/>
</dbReference>
<keyword evidence="19" id="KW-1185">Reference proteome</keyword>
<name>A0A1I0D0H0_9FIRM</name>
<dbReference type="InterPro" id="IPR004404">
    <property type="entry name" value="DihydroxyA_deHydtase"/>
</dbReference>
<feature type="binding site" evidence="15">
    <location>
        <position position="120"/>
    </location>
    <ligand>
        <name>Mg(2+)</name>
        <dbReference type="ChEBI" id="CHEBI:18420"/>
    </ligand>
</feature>
<dbReference type="UniPathway" id="UPA00049">
    <property type="reaction ID" value="UER00061"/>
</dbReference>
<feature type="modified residue" description="N6-carboxylysine" evidence="15">
    <location>
        <position position="121"/>
    </location>
</feature>
<evidence type="ECO:0000256" key="12">
    <source>
        <dbReference type="ARBA" id="ARBA00029436"/>
    </source>
</evidence>
<evidence type="ECO:0000256" key="4">
    <source>
        <dbReference type="ARBA" id="ARBA00022714"/>
    </source>
</evidence>
<evidence type="ECO:0000256" key="14">
    <source>
        <dbReference type="ARBA" id="ARBA00029490"/>
    </source>
</evidence>
<comment type="catalytic activity">
    <reaction evidence="15">
        <text>(2R,3R)-2,3-dihydroxy-3-methylpentanoate = (S)-3-methyl-2-oxopentanoate + H2O</text>
        <dbReference type="Rhea" id="RHEA:27694"/>
        <dbReference type="ChEBI" id="CHEBI:15377"/>
        <dbReference type="ChEBI" id="CHEBI:35146"/>
        <dbReference type="ChEBI" id="CHEBI:49258"/>
        <dbReference type="EC" id="4.2.1.9"/>
    </reaction>
</comment>
<keyword evidence="6 15" id="KW-0460">Magnesium</keyword>
<dbReference type="PROSITE" id="PS00887">
    <property type="entry name" value="ILVD_EDD_2"/>
    <property type="match status" value="1"/>
</dbReference>
<comment type="function">
    <text evidence="15">Functions in the biosynthesis of branched-chain amino acids. Catalyzes the dehydration of (2R,3R)-2,3-dihydroxy-3-methylpentanoate (2,3-dihydroxy-3-methylvalerate) into 2-oxo-3-methylpentanoate (2-oxo-3-methylvalerate) and of (2R)-2,3-dihydroxy-3-methylbutanoate (2,3-dihydroxyisovalerate) into 2-oxo-3-methylbutanoate (2-oxoisovalerate), the penultimate precursor to L-isoleucine and L-valine, respectively.</text>
</comment>
<feature type="binding site" description="via carbamate group" evidence="15">
    <location>
        <position position="121"/>
    </location>
    <ligand>
        <name>Mg(2+)</name>
        <dbReference type="ChEBI" id="CHEBI:18420"/>
    </ligand>
</feature>
<dbReference type="InterPro" id="IPR020558">
    <property type="entry name" value="DiOHA_6PGluconate_deHydtase_CS"/>
</dbReference>
<dbReference type="GO" id="GO:0005829">
    <property type="term" value="C:cytosol"/>
    <property type="evidence" value="ECO:0007669"/>
    <property type="project" value="TreeGrafter"/>
</dbReference>
<comment type="pathway">
    <text evidence="13 15">Amino-acid biosynthesis; L-isoleucine biosynthesis; L-isoleucine from 2-oxobutanoate: step 3/4.</text>
</comment>
<evidence type="ECO:0000256" key="15">
    <source>
        <dbReference type="HAMAP-Rule" id="MF_00012"/>
    </source>
</evidence>
<dbReference type="GO" id="GO:0051537">
    <property type="term" value="F:2 iron, 2 sulfur cluster binding"/>
    <property type="evidence" value="ECO:0007669"/>
    <property type="project" value="UniProtKB-UniRule"/>
</dbReference>
<evidence type="ECO:0000256" key="7">
    <source>
        <dbReference type="ARBA" id="ARBA00023004"/>
    </source>
</evidence>
<evidence type="ECO:0000256" key="3">
    <source>
        <dbReference type="ARBA" id="ARBA00022605"/>
    </source>
</evidence>
<evidence type="ECO:0000313" key="18">
    <source>
        <dbReference type="EMBL" id="SET25383.1"/>
    </source>
</evidence>
<evidence type="ECO:0000256" key="11">
    <source>
        <dbReference type="ARBA" id="ARBA00029304"/>
    </source>
</evidence>
<dbReference type="InterPro" id="IPR000581">
    <property type="entry name" value="ILV_EDD_N"/>
</dbReference>
<gene>
    <name evidence="15" type="primary">ilvD</name>
    <name evidence="18" type="ORF">SAMN04487772_11243</name>
</gene>
<evidence type="ECO:0000259" key="17">
    <source>
        <dbReference type="Pfam" id="PF24877"/>
    </source>
</evidence>
<dbReference type="Pfam" id="PF24877">
    <property type="entry name" value="ILV_EDD_C"/>
    <property type="match status" value="1"/>
</dbReference>
<dbReference type="InterPro" id="IPR056740">
    <property type="entry name" value="ILV_EDD_C"/>
</dbReference>
<keyword evidence="7 15" id="KW-0408">Iron</keyword>
<dbReference type="Proteomes" id="UP000199800">
    <property type="component" value="Unassembled WGS sequence"/>
</dbReference>
<comment type="caution">
    <text evidence="15">Lacks conserved residue(s) required for the propagation of feature annotation.</text>
</comment>
<evidence type="ECO:0000256" key="1">
    <source>
        <dbReference type="ARBA" id="ARBA00001946"/>
    </source>
</evidence>
<dbReference type="SUPFAM" id="SSF143975">
    <property type="entry name" value="IlvD/EDD N-terminal domain-like"/>
    <property type="match status" value="1"/>
</dbReference>
<evidence type="ECO:0000256" key="9">
    <source>
        <dbReference type="ARBA" id="ARBA00023239"/>
    </source>
</evidence>
<accession>A0A1I0D0H0</accession>
<dbReference type="PANTHER" id="PTHR43661">
    <property type="entry name" value="D-XYLONATE DEHYDRATASE"/>
    <property type="match status" value="1"/>
</dbReference>
<evidence type="ECO:0000256" key="8">
    <source>
        <dbReference type="ARBA" id="ARBA00023014"/>
    </source>
</evidence>
<dbReference type="GO" id="GO:0000287">
    <property type="term" value="F:magnesium ion binding"/>
    <property type="evidence" value="ECO:0007669"/>
    <property type="project" value="UniProtKB-UniRule"/>
</dbReference>
<proteinExistence type="inferred from homology"/>
<evidence type="ECO:0000256" key="2">
    <source>
        <dbReference type="ARBA" id="ARBA00006486"/>
    </source>
</evidence>
<evidence type="ECO:0000256" key="10">
    <source>
        <dbReference type="ARBA" id="ARBA00023304"/>
    </source>
</evidence>
<keyword evidence="9 15" id="KW-0456">Lyase</keyword>
<comment type="similarity">
    <text evidence="2 15">Belongs to the IlvD/Edd family.</text>
</comment>
<dbReference type="Pfam" id="PF00920">
    <property type="entry name" value="ILVD_EDD_N"/>
    <property type="match status" value="1"/>
</dbReference>
<feature type="domain" description="Dihydroxy-acid/6-phosphogluconate dehydratase N-terminal" evidence="16">
    <location>
        <begin position="31"/>
        <end position="348"/>
    </location>
</feature>
<protein>
    <recommendedName>
        <fullName evidence="14 15">Dihydroxy-acid dehydratase</fullName>
        <shortName evidence="15">DAD</shortName>
        <ecNumber evidence="14 15">4.2.1.9</ecNumber>
    </recommendedName>
</protein>
<dbReference type="EC" id="4.2.1.9" evidence="14 15"/>
<reference evidence="18 19" key="1">
    <citation type="submission" date="2016-10" db="EMBL/GenBank/DDBJ databases">
        <authorList>
            <person name="de Groot N.N."/>
        </authorList>
    </citation>
    <scope>NUCLEOTIDE SEQUENCE [LARGE SCALE GENOMIC DNA]</scope>
    <source>
        <strain evidence="18 19">DSM 1801</strain>
    </source>
</reference>
<comment type="subunit">
    <text evidence="15">Homodimer.</text>
</comment>
<feature type="binding site" evidence="15">
    <location>
        <position position="78"/>
    </location>
    <ligand>
        <name>Mg(2+)</name>
        <dbReference type="ChEBI" id="CHEBI:18420"/>
    </ligand>
</feature>
<dbReference type="NCBIfam" id="NF002068">
    <property type="entry name" value="PRK00911.1"/>
    <property type="match status" value="1"/>
</dbReference>
<evidence type="ECO:0000256" key="5">
    <source>
        <dbReference type="ARBA" id="ARBA00022723"/>
    </source>
</evidence>
<comment type="cofactor">
    <cofactor evidence="1 15">
        <name>Mg(2+)</name>
        <dbReference type="ChEBI" id="CHEBI:18420"/>
    </cofactor>
</comment>
<keyword evidence="8 15" id="KW-0411">Iron-sulfur</keyword>